<dbReference type="Proteomes" id="UP001446871">
    <property type="component" value="Unassembled WGS sequence"/>
</dbReference>
<protein>
    <recommendedName>
        <fullName evidence="7">Glycosyltransferase family 25 protein</fullName>
    </recommendedName>
</protein>
<keyword evidence="3" id="KW-0808">Transferase</keyword>
<dbReference type="PANTHER" id="PTHR10730">
    <property type="entry name" value="PROCOLLAGEN-LYSINE,2-OXOGLUTARATE 5-DIOXYGENASE/GLYCOSYLTRANSFERASE 25 FAMILY MEMBER"/>
    <property type="match status" value="1"/>
</dbReference>
<feature type="region of interest" description="Disordered" evidence="4">
    <location>
        <begin position="82"/>
        <end position="108"/>
    </location>
</feature>
<evidence type="ECO:0000313" key="5">
    <source>
        <dbReference type="EMBL" id="KAK8063304.1"/>
    </source>
</evidence>
<dbReference type="InterPro" id="IPR050757">
    <property type="entry name" value="Collagen_mod_GT25"/>
</dbReference>
<keyword evidence="6" id="KW-1185">Reference proteome</keyword>
<comment type="caution">
    <text evidence="5">The sequence shown here is derived from an EMBL/GenBank/DDBJ whole genome shotgun (WGS) entry which is preliminary data.</text>
</comment>
<keyword evidence="2" id="KW-0328">Glycosyltransferase</keyword>
<comment type="similarity">
    <text evidence="1">Belongs to the glycosyltransferase 25 family.</text>
</comment>
<gene>
    <name evidence="5" type="ORF">PG996_007956</name>
</gene>
<dbReference type="EMBL" id="JAQQWM010000005">
    <property type="protein sequence ID" value="KAK8063304.1"/>
    <property type="molecule type" value="Genomic_DNA"/>
</dbReference>
<evidence type="ECO:0000256" key="2">
    <source>
        <dbReference type="ARBA" id="ARBA00022676"/>
    </source>
</evidence>
<evidence type="ECO:0008006" key="7">
    <source>
        <dbReference type="Google" id="ProtNLM"/>
    </source>
</evidence>
<accession>A0ABR1UZN9</accession>
<evidence type="ECO:0000313" key="6">
    <source>
        <dbReference type="Proteomes" id="UP001446871"/>
    </source>
</evidence>
<evidence type="ECO:0000256" key="1">
    <source>
        <dbReference type="ARBA" id="ARBA00006721"/>
    </source>
</evidence>
<feature type="compositionally biased region" description="Basic and acidic residues" evidence="4">
    <location>
        <begin position="362"/>
        <end position="375"/>
    </location>
</feature>
<evidence type="ECO:0000256" key="3">
    <source>
        <dbReference type="ARBA" id="ARBA00022679"/>
    </source>
</evidence>
<sequence>MSFSPPRLTIVRIGFFLIALVAAYSLFSFRRLASDQAQLSHILTNTFGESSKSTGKATNATVDHPVSPAAVGAPVLSPSASAPASVSRLPPPLPKASHAAAAQKPNWGPRNSTLGFDAVLALSRGGETWRVQGLQAAGALTGVNVTFPPQPSWSKEMIEAFAAMGPKDGPKPGFGSAAAWLAHIDLLKHVIQTDLNSALIMEDDVDWDVNVKDQLIQAAVAVREHTRAPFEAHNPYSSLWDVLWLGHCGDIPRDNETFTFFQDPTVVRHASYEGFAAGYVNDHFPEGERAVYRSQGAICSYAYAVNRRGVRKVLEYVSRGQEQAFDTKLFHGCREGALDCIAVNPELFRHFQPDPKFGQTSEVDKQNWGGEDKVAGKAGGEGGGGTAEEEQFSVAKEITGTTKNIKDSARCKALWDKKCSGAGKMESIADMMKNKWGGIFGRK</sequence>
<proteinExistence type="inferred from homology"/>
<organism evidence="5 6">
    <name type="scientific">Apiospora saccharicola</name>
    <dbReference type="NCBI Taxonomy" id="335842"/>
    <lineage>
        <taxon>Eukaryota</taxon>
        <taxon>Fungi</taxon>
        <taxon>Dikarya</taxon>
        <taxon>Ascomycota</taxon>
        <taxon>Pezizomycotina</taxon>
        <taxon>Sordariomycetes</taxon>
        <taxon>Xylariomycetidae</taxon>
        <taxon>Amphisphaeriales</taxon>
        <taxon>Apiosporaceae</taxon>
        <taxon>Apiospora</taxon>
    </lineage>
</organism>
<reference evidence="5 6" key="1">
    <citation type="submission" date="2023-01" db="EMBL/GenBank/DDBJ databases">
        <title>Analysis of 21 Apiospora genomes using comparative genomics revels a genus with tremendous synthesis potential of carbohydrate active enzymes and secondary metabolites.</title>
        <authorList>
            <person name="Sorensen T."/>
        </authorList>
    </citation>
    <scope>NUCLEOTIDE SEQUENCE [LARGE SCALE GENOMIC DNA]</scope>
    <source>
        <strain evidence="5 6">CBS 83171</strain>
    </source>
</reference>
<evidence type="ECO:0000256" key="4">
    <source>
        <dbReference type="SAM" id="MobiDB-lite"/>
    </source>
</evidence>
<dbReference type="PANTHER" id="PTHR10730:SF53">
    <property type="entry name" value="GLYCOSYLTRANSFERASE 25 FAMILY MEMBER"/>
    <property type="match status" value="1"/>
</dbReference>
<name>A0ABR1UZN9_9PEZI</name>
<feature type="compositionally biased region" description="Gly residues" evidence="4">
    <location>
        <begin position="377"/>
        <end position="386"/>
    </location>
</feature>
<feature type="region of interest" description="Disordered" evidence="4">
    <location>
        <begin position="360"/>
        <end position="389"/>
    </location>
</feature>